<dbReference type="OrthoDB" id="7767370at2"/>
<name>A0A1I4D4U2_9HYPH</name>
<evidence type="ECO:0008006" key="3">
    <source>
        <dbReference type="Google" id="ProtNLM"/>
    </source>
</evidence>
<dbReference type="Proteomes" id="UP000323300">
    <property type="component" value="Unassembled WGS sequence"/>
</dbReference>
<reference evidence="1 2" key="1">
    <citation type="submission" date="2016-10" db="EMBL/GenBank/DDBJ databases">
        <authorList>
            <person name="Varghese N."/>
            <person name="Submissions S."/>
        </authorList>
    </citation>
    <scope>NUCLEOTIDE SEQUENCE [LARGE SCALE GENOMIC DNA]</scope>
    <source>
        <strain evidence="1 2">DSM 21822</strain>
    </source>
</reference>
<keyword evidence="2" id="KW-1185">Reference proteome</keyword>
<accession>A0A1I4D4U2</accession>
<gene>
    <name evidence="1" type="ORF">SAMN04488498_11587</name>
</gene>
<dbReference type="RefSeq" id="WP_149762277.1">
    <property type="nucleotide sequence ID" value="NZ_BSPE01000001.1"/>
</dbReference>
<evidence type="ECO:0000313" key="2">
    <source>
        <dbReference type="Proteomes" id="UP000323300"/>
    </source>
</evidence>
<organism evidence="1 2">
    <name type="scientific">Neomesorhizobium albiziae</name>
    <dbReference type="NCBI Taxonomy" id="335020"/>
    <lineage>
        <taxon>Bacteria</taxon>
        <taxon>Pseudomonadati</taxon>
        <taxon>Pseudomonadota</taxon>
        <taxon>Alphaproteobacteria</taxon>
        <taxon>Hyphomicrobiales</taxon>
        <taxon>Phyllobacteriaceae</taxon>
        <taxon>Neomesorhizobium</taxon>
    </lineage>
</organism>
<sequence length="83" mass="8865">MTTDAGTAFDGEHLWQIAEDRINQIRLLDGNIVRSIPAPGHGGDSGLAWAEGFLWVGQHLGKVIQQVDPSDGSVLNTIQSTPS</sequence>
<evidence type="ECO:0000313" key="1">
    <source>
        <dbReference type="EMBL" id="SFK87166.1"/>
    </source>
</evidence>
<dbReference type="SUPFAM" id="SSF63829">
    <property type="entry name" value="Calcium-dependent phosphotriesterase"/>
    <property type="match status" value="1"/>
</dbReference>
<dbReference type="AlphaFoldDB" id="A0A1I4D4U2"/>
<protein>
    <recommendedName>
        <fullName evidence="3">Glutamine cyclotransferase</fullName>
    </recommendedName>
</protein>
<dbReference type="EMBL" id="FOSL01000015">
    <property type="protein sequence ID" value="SFK87166.1"/>
    <property type="molecule type" value="Genomic_DNA"/>
</dbReference>
<proteinExistence type="predicted"/>